<reference evidence="2 3" key="1">
    <citation type="submission" date="2018-11" db="EMBL/GenBank/DDBJ databases">
        <title>Sequencing the genomes of 1000 actinobacteria strains.</title>
        <authorList>
            <person name="Klenk H.-P."/>
        </authorList>
    </citation>
    <scope>NUCLEOTIDE SEQUENCE [LARGE SCALE GENOMIC DNA]</scope>
    <source>
        <strain evidence="2 3">DSM 15700</strain>
    </source>
</reference>
<dbReference type="GO" id="GO:0030246">
    <property type="term" value="F:carbohydrate binding"/>
    <property type="evidence" value="ECO:0007669"/>
    <property type="project" value="UniProtKB-KW"/>
</dbReference>
<evidence type="ECO:0000313" key="2">
    <source>
        <dbReference type="EMBL" id="RPF23071.1"/>
    </source>
</evidence>
<accession>A0A3N4ZTK6</accession>
<evidence type="ECO:0000256" key="1">
    <source>
        <dbReference type="SAM" id="MobiDB-lite"/>
    </source>
</evidence>
<dbReference type="Gene3D" id="2.60.120.200">
    <property type="match status" value="1"/>
</dbReference>
<keyword evidence="3" id="KW-1185">Reference proteome</keyword>
<feature type="compositionally biased region" description="Acidic residues" evidence="1">
    <location>
        <begin position="246"/>
        <end position="255"/>
    </location>
</feature>
<keyword evidence="2" id="KW-0430">Lectin</keyword>
<sequence length="1102" mass="116700">MVAAVTAGSLVAGAGAAWAVVERDEIVAALSGDAGRCDVDSARTAELAFELAVLCGKDIEIEALRTEYDTSWATPRGTVLADASAGAVRTAVDGSWRETDPSIRVDEVTGVPEVVAPVFEIDLVEGSSGGEFVSLGRDDLRVAMGLPFGLGAPVVDEADDSRVVYPALDDAGRELTGVDVVVRVHPDGTGVTPVIRVADQAAADRLLAVTGQDGLAFTVEAFGGLELTDVEPVDEETADWDEPLLEAGADEDAGVDDGASGDSGAAMKSVASAGTAEASETSAEPVEGTFFAVDSAGAPVFSGGMALQWDSGAGGDAGAAGATSLEPTGSSVDAQEAGSATTSFADESGSEESSPAPPVDSTGNAGLEEPGERVDAPMPGDAVSVMDVEVDQDGLSASVSADLDMLTAETTAFPVFIDPPLSGNRNAWTNIKQAWPSSNSAWKFSGTAGMGYCDVSIEPVCSRSGNVQRLLWWFTGLGDVGRVDSSDVISATFRAKGTHSYSCDKWTVELWKIDKPTSGTTWSNHVGNGGWKSKVSQVADAYYDSSCGGTHTTEWDATSVAKTIASGDYSTAALGLKAATETDMRGWKRYAYDARFQVEYNQAPEKPYGHRTIVDASNIGCGTSSDPVYSNWLRPRMRVVTDDPDKNPVTVEFGVWDVASGANVYRSGWQSWKKPVAEFSLQLPAGEELTSGRTYRWRAQIKDNAGRAIGFSSTKACYFVVDNTAPKPPVVTPLRDHPDAEAYYQDYKEAGGAGLAGCFELYSPSTDATTLWWGYQTRTNLTKVTLNSTRTTQVCATPQGAGDKFLYVKVADAAGHSASTEYEFRVATAREDGVWTFDDPDSRGADTSVYDADRDEFAPAGDLNLTSSGVEFAPGPHAEFGARDDDDAMVARDENVAWSDAPVIDTTDSFVVSAHVRLDEDTSPTGWYTAISQDAPLYNGFRLGYNPRYCPDVDPCWGFGVNRDLESSSLLHARSTVPAKIGEWVHLLGEYDKDDGTVRLYVCEIGTPTEPAVAEPKLYSTEYVGDFPQASGRFVIGRGLSGGNYTHHWNGQIDNVRIFRGEVVAAAKIRRLCQGAEANQMAGGVDDVDPTEQGNSGQEVTP</sequence>
<organism evidence="2 3">
    <name type="scientific">Myceligenerans xiligouense</name>
    <dbReference type="NCBI Taxonomy" id="253184"/>
    <lineage>
        <taxon>Bacteria</taxon>
        <taxon>Bacillati</taxon>
        <taxon>Actinomycetota</taxon>
        <taxon>Actinomycetes</taxon>
        <taxon>Micrococcales</taxon>
        <taxon>Promicromonosporaceae</taxon>
        <taxon>Myceligenerans</taxon>
    </lineage>
</organism>
<feature type="region of interest" description="Disordered" evidence="1">
    <location>
        <begin position="313"/>
        <end position="379"/>
    </location>
</feature>
<dbReference type="Proteomes" id="UP000280501">
    <property type="component" value="Unassembled WGS sequence"/>
</dbReference>
<gene>
    <name evidence="2" type="ORF">EDD34_3751</name>
</gene>
<dbReference type="InterPro" id="IPR013320">
    <property type="entry name" value="ConA-like_dom_sf"/>
</dbReference>
<feature type="compositionally biased region" description="Polar residues" evidence="1">
    <location>
        <begin position="325"/>
        <end position="345"/>
    </location>
</feature>
<feature type="compositionally biased region" description="Polar residues" evidence="1">
    <location>
        <begin position="1092"/>
        <end position="1102"/>
    </location>
</feature>
<proteinExistence type="predicted"/>
<feature type="compositionally biased region" description="Low complexity" evidence="1">
    <location>
        <begin position="256"/>
        <end position="283"/>
    </location>
</feature>
<comment type="caution">
    <text evidence="2">The sequence shown here is derived from an EMBL/GenBank/DDBJ whole genome shotgun (WGS) entry which is preliminary data.</text>
</comment>
<dbReference type="EMBL" id="RKQZ01000001">
    <property type="protein sequence ID" value="RPF23071.1"/>
    <property type="molecule type" value="Genomic_DNA"/>
</dbReference>
<name>A0A3N4ZTK6_9MICO</name>
<evidence type="ECO:0000313" key="3">
    <source>
        <dbReference type="Proteomes" id="UP000280501"/>
    </source>
</evidence>
<feature type="region of interest" description="Disordered" evidence="1">
    <location>
        <begin position="246"/>
        <end position="283"/>
    </location>
</feature>
<dbReference type="AlphaFoldDB" id="A0A3N4ZTK6"/>
<protein>
    <submittedName>
        <fullName evidence="2">Concanavalin A-like lectin/glucanase superfamily protein</fullName>
    </submittedName>
</protein>
<feature type="region of interest" description="Disordered" evidence="1">
    <location>
        <begin position="1082"/>
        <end position="1102"/>
    </location>
</feature>
<dbReference type="SUPFAM" id="SSF49899">
    <property type="entry name" value="Concanavalin A-like lectins/glucanases"/>
    <property type="match status" value="1"/>
</dbReference>